<dbReference type="GO" id="GO:0042910">
    <property type="term" value="F:xenobiotic transmembrane transporter activity"/>
    <property type="evidence" value="ECO:0007669"/>
    <property type="project" value="InterPro"/>
</dbReference>
<evidence type="ECO:0000256" key="1">
    <source>
        <dbReference type="ARBA" id="ARBA00004651"/>
    </source>
</evidence>
<evidence type="ECO:0000256" key="3">
    <source>
        <dbReference type="ARBA" id="ARBA00022475"/>
    </source>
</evidence>
<dbReference type="Pfam" id="PF01554">
    <property type="entry name" value="MatE"/>
    <property type="match status" value="2"/>
</dbReference>
<keyword evidence="5 7" id="KW-1133">Transmembrane helix</keyword>
<accession>A0A1I5TA67</accession>
<dbReference type="CDD" id="cd13138">
    <property type="entry name" value="MATE_yoeA_like"/>
    <property type="match status" value="1"/>
</dbReference>
<evidence type="ECO:0000313" key="9">
    <source>
        <dbReference type="Proteomes" id="UP000182624"/>
    </source>
</evidence>
<keyword evidence="9" id="KW-1185">Reference proteome</keyword>
<feature type="transmembrane region" description="Helical" evidence="7">
    <location>
        <begin position="143"/>
        <end position="161"/>
    </location>
</feature>
<dbReference type="PANTHER" id="PTHR43549">
    <property type="entry name" value="MULTIDRUG RESISTANCE PROTEIN YPNP-RELATED"/>
    <property type="match status" value="1"/>
</dbReference>
<feature type="transmembrane region" description="Helical" evidence="7">
    <location>
        <begin position="68"/>
        <end position="86"/>
    </location>
</feature>
<evidence type="ECO:0000256" key="6">
    <source>
        <dbReference type="ARBA" id="ARBA00023136"/>
    </source>
</evidence>
<feature type="transmembrane region" description="Helical" evidence="7">
    <location>
        <begin position="420"/>
        <end position="444"/>
    </location>
</feature>
<keyword evidence="4 7" id="KW-0812">Transmembrane</keyword>
<dbReference type="Proteomes" id="UP000182624">
    <property type="component" value="Unassembled WGS sequence"/>
</dbReference>
<dbReference type="AlphaFoldDB" id="A0A1I5TA67"/>
<dbReference type="InterPro" id="IPR048279">
    <property type="entry name" value="MdtK-like"/>
</dbReference>
<dbReference type="GO" id="GO:0005886">
    <property type="term" value="C:plasma membrane"/>
    <property type="evidence" value="ECO:0007669"/>
    <property type="project" value="UniProtKB-SubCell"/>
</dbReference>
<evidence type="ECO:0000256" key="5">
    <source>
        <dbReference type="ARBA" id="ARBA00022989"/>
    </source>
</evidence>
<gene>
    <name evidence="8" type="ORF">SAMN04487928_10895</name>
</gene>
<dbReference type="InterPro" id="IPR052031">
    <property type="entry name" value="Membrane_Transporter-Flippase"/>
</dbReference>
<evidence type="ECO:0000256" key="7">
    <source>
        <dbReference type="SAM" id="Phobius"/>
    </source>
</evidence>
<dbReference type="InterPro" id="IPR002528">
    <property type="entry name" value="MATE_fam"/>
</dbReference>
<evidence type="ECO:0000313" key="8">
    <source>
        <dbReference type="EMBL" id="SFP79930.1"/>
    </source>
</evidence>
<keyword evidence="3" id="KW-1003">Cell membrane</keyword>
<dbReference type="PANTHER" id="PTHR43549:SF3">
    <property type="entry name" value="MULTIDRUG RESISTANCE PROTEIN YPNP-RELATED"/>
    <property type="match status" value="1"/>
</dbReference>
<feature type="transmembrane region" description="Helical" evidence="7">
    <location>
        <begin position="391"/>
        <end position="414"/>
    </location>
</feature>
<dbReference type="NCBIfam" id="TIGR00797">
    <property type="entry name" value="matE"/>
    <property type="match status" value="1"/>
</dbReference>
<evidence type="ECO:0000256" key="4">
    <source>
        <dbReference type="ARBA" id="ARBA00022692"/>
    </source>
</evidence>
<dbReference type="PIRSF" id="PIRSF006603">
    <property type="entry name" value="DinF"/>
    <property type="match status" value="1"/>
</dbReference>
<feature type="transmembrane region" description="Helical" evidence="7">
    <location>
        <begin position="107"/>
        <end position="131"/>
    </location>
</feature>
<feature type="transmembrane region" description="Helical" evidence="7">
    <location>
        <begin position="20"/>
        <end position="41"/>
    </location>
</feature>
<organism evidence="8 9">
    <name type="scientific">Butyrivibrio proteoclasticus</name>
    <dbReference type="NCBI Taxonomy" id="43305"/>
    <lineage>
        <taxon>Bacteria</taxon>
        <taxon>Bacillati</taxon>
        <taxon>Bacillota</taxon>
        <taxon>Clostridia</taxon>
        <taxon>Lachnospirales</taxon>
        <taxon>Lachnospiraceae</taxon>
        <taxon>Butyrivibrio</taxon>
    </lineage>
</organism>
<name>A0A1I5TA67_9FIRM</name>
<feature type="transmembrane region" description="Helical" evidence="7">
    <location>
        <begin position="326"/>
        <end position="346"/>
    </location>
</feature>
<keyword evidence="2" id="KW-0813">Transport</keyword>
<dbReference type="GO" id="GO:0015297">
    <property type="term" value="F:antiporter activity"/>
    <property type="evidence" value="ECO:0007669"/>
    <property type="project" value="InterPro"/>
</dbReference>
<protein>
    <submittedName>
        <fullName evidence="8">Putative efflux protein, MATE family</fullName>
    </submittedName>
</protein>
<feature type="transmembrane region" description="Helical" evidence="7">
    <location>
        <begin position="358"/>
        <end position="379"/>
    </location>
</feature>
<comment type="subcellular location">
    <subcellularLocation>
        <location evidence="1">Cell membrane</location>
        <topology evidence="1">Multi-pass membrane protein</topology>
    </subcellularLocation>
</comment>
<evidence type="ECO:0000256" key="2">
    <source>
        <dbReference type="ARBA" id="ARBA00022448"/>
    </source>
</evidence>
<feature type="transmembrane region" description="Helical" evidence="7">
    <location>
        <begin position="200"/>
        <end position="222"/>
    </location>
</feature>
<reference evidence="9" key="1">
    <citation type="submission" date="2016-10" db="EMBL/GenBank/DDBJ databases">
        <authorList>
            <person name="Varghese N."/>
            <person name="Submissions S."/>
        </authorList>
    </citation>
    <scope>NUCLEOTIDE SEQUENCE [LARGE SCALE GENOMIC DNA]</scope>
    <source>
        <strain evidence="9">P18</strain>
    </source>
</reference>
<sequence>MEGCVSKKKSSKIDMTSGSIMKNVLLFAIPIVIGNILQQMYTTVDTLVVSNFCGDSALAAVGTSSQPVEVLLCIFLGIGAGVSILVSQSVGAGRMDRVKDLSATAIVLVYISGIPIALIGWILAPAILQFMHVPADVWDEALIYTRLVFLGALGNIGYNMNAGILRGLGDSAASLWFLIVSGITNIVFDLAFVAGFGFGVAGAAAATSIAMFLSWIVSIVYIRKKFQKLEFTVFPRRYNSHDLKAILKIGLPIGINNSLFSFGHMALQILVNEQGRQFMAGASVAGRITGLTNIAITAMSSAASTFAGQNYGASNYRRLREGYIKIPTVSGLLTLSFGLMAISFRMPILRFFSQDEMVLLYAGRYVVVILLSQWCYAVFNCISNIVNGLGYVKYTTIINLMMLWAVRIPTAYVIDRFFDGTYIMVCFPISFLFGMLCMIGYYIFSPSWKEVMSRADRF</sequence>
<proteinExistence type="predicted"/>
<keyword evidence="6 7" id="KW-0472">Membrane</keyword>
<dbReference type="EMBL" id="FOXO01000008">
    <property type="protein sequence ID" value="SFP79930.1"/>
    <property type="molecule type" value="Genomic_DNA"/>
</dbReference>
<feature type="transmembrane region" description="Helical" evidence="7">
    <location>
        <begin position="173"/>
        <end position="194"/>
    </location>
</feature>
<dbReference type="OrthoDB" id="9776324at2"/>